<dbReference type="EMBL" id="VOIW01000003">
    <property type="protein sequence ID" value="MRJ37405.1"/>
    <property type="molecule type" value="Genomic_DNA"/>
</dbReference>
<organism evidence="2 3">
    <name type="scientific">Pseudomonas haemolytica</name>
    <dbReference type="NCBI Taxonomy" id="2600065"/>
    <lineage>
        <taxon>Bacteria</taxon>
        <taxon>Pseudomonadati</taxon>
        <taxon>Pseudomonadota</taxon>
        <taxon>Gammaproteobacteria</taxon>
        <taxon>Pseudomonadales</taxon>
        <taxon>Pseudomonadaceae</taxon>
        <taxon>Pseudomonas</taxon>
    </lineage>
</organism>
<name>A0A5P1DA85_9PSED</name>
<dbReference type="EMBL" id="VOIX01000001">
    <property type="protein sequence ID" value="MRJ18741.1"/>
    <property type="molecule type" value="Genomic_DNA"/>
</dbReference>
<evidence type="ECO:0000313" key="3">
    <source>
        <dbReference type="Proteomes" id="UP000408764"/>
    </source>
</evidence>
<gene>
    <name evidence="2" type="ORF">FRT59_10595</name>
    <name evidence="1" type="ORF">FRT60_00070</name>
</gene>
<evidence type="ECO:0000313" key="4">
    <source>
        <dbReference type="Proteomes" id="UP000432048"/>
    </source>
</evidence>
<sequence length="76" mass="7875">MLLLTAGLLPAVGAILDGEAFSQLSPQKLGIYGLKADADKNVGGGLLPIAVYQSLKIMTAPTLSGVSPLHNLIVYR</sequence>
<reference evidence="3 4" key="1">
    <citation type="submission" date="2019-08" db="EMBL/GenBank/DDBJ databases">
        <title>Pseudomonas haemolytica sp. nov. isolated from raw milk and skim milk concentrate.</title>
        <authorList>
            <person name="Hofmann K."/>
            <person name="Huptas C."/>
            <person name="Doll E."/>
            <person name="Scherer S."/>
            <person name="Wenning M."/>
        </authorList>
    </citation>
    <scope>NUCLEOTIDE SEQUENCE [LARGE SCALE GENOMIC DNA]</scope>
    <source>
        <strain evidence="2 3">DSM 108987</strain>
        <strain evidence="1 4">DSM 108988</strain>
    </source>
</reference>
<protein>
    <submittedName>
        <fullName evidence="2">Uncharacterized protein</fullName>
    </submittedName>
</protein>
<comment type="caution">
    <text evidence="2">The sequence shown here is derived from an EMBL/GenBank/DDBJ whole genome shotgun (WGS) entry which is preliminary data.</text>
</comment>
<dbReference type="Proteomes" id="UP000432048">
    <property type="component" value="Unassembled WGS sequence"/>
</dbReference>
<dbReference type="AlphaFoldDB" id="A0A5P1DA85"/>
<evidence type="ECO:0000313" key="1">
    <source>
        <dbReference type="EMBL" id="MRJ18741.1"/>
    </source>
</evidence>
<evidence type="ECO:0000313" key="2">
    <source>
        <dbReference type="EMBL" id="MRJ37405.1"/>
    </source>
</evidence>
<accession>A0A5P1DA85</accession>
<dbReference type="Proteomes" id="UP000408764">
    <property type="component" value="Unassembled WGS sequence"/>
</dbReference>
<proteinExistence type="predicted"/>